<keyword evidence="1" id="KW-0472">Membrane</keyword>
<keyword evidence="4" id="KW-1185">Reference proteome</keyword>
<dbReference type="Proteomes" id="UP001215598">
    <property type="component" value="Unassembled WGS sequence"/>
</dbReference>
<proteinExistence type="predicted"/>
<feature type="transmembrane region" description="Helical" evidence="1">
    <location>
        <begin position="57"/>
        <end position="78"/>
    </location>
</feature>
<sequence>MLLLAALCPSVSLPMETYTAPCPCCCRTSLDVRPAGGTADAGTRPSRNVSRRKRNVLYYRLPAFLYTIPSFHLLYIFLKRCRTWFLPRPTFRTPLMFRQLTDFPPRRSAPTRASESAQRRRESARWIHSSPFREIKPKARTTIPAEYFSSVVQPPRSCALVIRYRNLCDSTPNARTPSSAEWCESRNYLEAARCPVHLGPTAPPHH</sequence>
<evidence type="ECO:0000256" key="1">
    <source>
        <dbReference type="SAM" id="Phobius"/>
    </source>
</evidence>
<feature type="chain" id="PRO_5042087674" description="Secreted protein" evidence="2">
    <location>
        <begin position="20"/>
        <end position="206"/>
    </location>
</feature>
<keyword evidence="1" id="KW-1133">Transmembrane helix</keyword>
<protein>
    <recommendedName>
        <fullName evidence="5">Secreted protein</fullName>
    </recommendedName>
</protein>
<reference evidence="3" key="1">
    <citation type="submission" date="2023-03" db="EMBL/GenBank/DDBJ databases">
        <title>Massive genome expansion in bonnet fungi (Mycena s.s.) driven by repeated elements and novel gene families across ecological guilds.</title>
        <authorList>
            <consortium name="Lawrence Berkeley National Laboratory"/>
            <person name="Harder C.B."/>
            <person name="Miyauchi S."/>
            <person name="Viragh M."/>
            <person name="Kuo A."/>
            <person name="Thoen E."/>
            <person name="Andreopoulos B."/>
            <person name="Lu D."/>
            <person name="Skrede I."/>
            <person name="Drula E."/>
            <person name="Henrissat B."/>
            <person name="Morin E."/>
            <person name="Kohler A."/>
            <person name="Barry K."/>
            <person name="LaButti K."/>
            <person name="Morin E."/>
            <person name="Salamov A."/>
            <person name="Lipzen A."/>
            <person name="Mereny Z."/>
            <person name="Hegedus B."/>
            <person name="Baldrian P."/>
            <person name="Stursova M."/>
            <person name="Weitz H."/>
            <person name="Taylor A."/>
            <person name="Grigoriev I.V."/>
            <person name="Nagy L.G."/>
            <person name="Martin F."/>
            <person name="Kauserud H."/>
        </authorList>
    </citation>
    <scope>NUCLEOTIDE SEQUENCE</scope>
    <source>
        <strain evidence="3">CBHHK182m</strain>
    </source>
</reference>
<evidence type="ECO:0008006" key="5">
    <source>
        <dbReference type="Google" id="ProtNLM"/>
    </source>
</evidence>
<evidence type="ECO:0000313" key="3">
    <source>
        <dbReference type="EMBL" id="KAJ7730334.1"/>
    </source>
</evidence>
<dbReference type="AlphaFoldDB" id="A0AAD7HYL3"/>
<accession>A0AAD7HYL3</accession>
<gene>
    <name evidence="3" type="ORF">B0H16DRAFT_220922</name>
</gene>
<keyword evidence="2" id="KW-0732">Signal</keyword>
<evidence type="ECO:0000313" key="4">
    <source>
        <dbReference type="Proteomes" id="UP001215598"/>
    </source>
</evidence>
<dbReference type="EMBL" id="JARKIB010000160">
    <property type="protein sequence ID" value="KAJ7730334.1"/>
    <property type="molecule type" value="Genomic_DNA"/>
</dbReference>
<organism evidence="3 4">
    <name type="scientific">Mycena metata</name>
    <dbReference type="NCBI Taxonomy" id="1033252"/>
    <lineage>
        <taxon>Eukaryota</taxon>
        <taxon>Fungi</taxon>
        <taxon>Dikarya</taxon>
        <taxon>Basidiomycota</taxon>
        <taxon>Agaricomycotina</taxon>
        <taxon>Agaricomycetes</taxon>
        <taxon>Agaricomycetidae</taxon>
        <taxon>Agaricales</taxon>
        <taxon>Marasmiineae</taxon>
        <taxon>Mycenaceae</taxon>
        <taxon>Mycena</taxon>
    </lineage>
</organism>
<keyword evidence="1" id="KW-0812">Transmembrane</keyword>
<comment type="caution">
    <text evidence="3">The sequence shown here is derived from an EMBL/GenBank/DDBJ whole genome shotgun (WGS) entry which is preliminary data.</text>
</comment>
<name>A0AAD7HYL3_9AGAR</name>
<evidence type="ECO:0000256" key="2">
    <source>
        <dbReference type="SAM" id="SignalP"/>
    </source>
</evidence>
<feature type="signal peptide" evidence="2">
    <location>
        <begin position="1"/>
        <end position="19"/>
    </location>
</feature>